<dbReference type="Proteomes" id="UP000001542">
    <property type="component" value="Unassembled WGS sequence"/>
</dbReference>
<protein>
    <recommendedName>
        <fullName evidence="3">F5/8 type C domain containing protein</fullName>
    </recommendedName>
</protein>
<proteinExistence type="predicted"/>
<evidence type="ECO:0000313" key="1">
    <source>
        <dbReference type="EMBL" id="EAX93232.1"/>
    </source>
</evidence>
<evidence type="ECO:0008006" key="3">
    <source>
        <dbReference type="Google" id="ProtNLM"/>
    </source>
</evidence>
<dbReference type="RefSeq" id="XP_001306162.1">
    <property type="nucleotide sequence ID" value="XM_001306161.1"/>
</dbReference>
<reference evidence="1" key="1">
    <citation type="submission" date="2006-10" db="EMBL/GenBank/DDBJ databases">
        <authorList>
            <person name="Amadeo P."/>
            <person name="Zhao Q."/>
            <person name="Wortman J."/>
            <person name="Fraser-Liggett C."/>
            <person name="Carlton J."/>
        </authorList>
    </citation>
    <scope>NUCLEOTIDE SEQUENCE</scope>
    <source>
        <strain evidence="1">G3</strain>
    </source>
</reference>
<keyword evidence="2" id="KW-1185">Reference proteome</keyword>
<sequence>MDFQQVGTDPISFNTSITRVNARPLIHTSRKIQRIFSIKADEKDEVEMNIDCPFPEEVFQLFALMSAQDRPEFKIHNVFKILCVADYFENYELKQKAMEFARKQVEPQYCVEIFNHYVKINWRWLEPFYELFALDITKYIEREDFALIDINHLVRILHRNEIQQLPPETITRFAIAEIERYKRPDAVKMINFTTLDERNIRKISELLQNHGFKGHAYMVYSILKMRKSYPTDNIPTQLLLKCPFKGNYFNGIFSSLKETTKSKNLILDGIISFNSSSNDPLSIVVPLAQRKWCSSDRKECSIMFNLQKCRAVVTGYRIRSSYDRFPLGWKVEGSTDGGDSWYLIDAKKDCYDIAEPNKTKIYNIDASYIEEFNVIRITQTQPNIEGTNVFALNHFDIYGTLITGTESETFGINEDMVYNNAILSSLNERNMLLATSSANSPHLLLEYYRFEPWQSMEEDENPALTFDFKSHRVNLIGYLLRTSNLPANGGNPISWDFLVGDTLETMRVVHSVRDNYNLDSPYFFMYFSIANPINRYFRYVQFKMIGPNSIGTNMLTLDAIEFYGDLLTSMGEERCMK</sequence>
<name>A2FPB9_TRIV3</name>
<dbReference type="Gene3D" id="2.60.120.260">
    <property type="entry name" value="Galactose-binding domain-like"/>
    <property type="match status" value="1"/>
</dbReference>
<organism evidence="1 2">
    <name type="scientific">Trichomonas vaginalis (strain ATCC PRA-98 / G3)</name>
    <dbReference type="NCBI Taxonomy" id="412133"/>
    <lineage>
        <taxon>Eukaryota</taxon>
        <taxon>Metamonada</taxon>
        <taxon>Parabasalia</taxon>
        <taxon>Trichomonadida</taxon>
        <taxon>Trichomonadidae</taxon>
        <taxon>Trichomonas</taxon>
    </lineage>
</organism>
<evidence type="ECO:0000313" key="2">
    <source>
        <dbReference type="Proteomes" id="UP000001542"/>
    </source>
</evidence>
<dbReference type="VEuPathDB" id="TrichDB:TVAGG3_0497820"/>
<dbReference type="KEGG" id="tva:4750952"/>
<reference evidence="1" key="2">
    <citation type="journal article" date="2007" name="Science">
        <title>Draft genome sequence of the sexually transmitted pathogen Trichomonas vaginalis.</title>
        <authorList>
            <person name="Carlton J.M."/>
            <person name="Hirt R.P."/>
            <person name="Silva J.C."/>
            <person name="Delcher A.L."/>
            <person name="Schatz M."/>
            <person name="Zhao Q."/>
            <person name="Wortman J.R."/>
            <person name="Bidwell S.L."/>
            <person name="Alsmark U.C.M."/>
            <person name="Besteiro S."/>
            <person name="Sicheritz-Ponten T."/>
            <person name="Noel C.J."/>
            <person name="Dacks J.B."/>
            <person name="Foster P.G."/>
            <person name="Simillion C."/>
            <person name="Van de Peer Y."/>
            <person name="Miranda-Saavedra D."/>
            <person name="Barton G.J."/>
            <person name="Westrop G.D."/>
            <person name="Mueller S."/>
            <person name="Dessi D."/>
            <person name="Fiori P.L."/>
            <person name="Ren Q."/>
            <person name="Paulsen I."/>
            <person name="Zhang H."/>
            <person name="Bastida-Corcuera F.D."/>
            <person name="Simoes-Barbosa A."/>
            <person name="Brown M.T."/>
            <person name="Hayes R.D."/>
            <person name="Mukherjee M."/>
            <person name="Okumura C.Y."/>
            <person name="Schneider R."/>
            <person name="Smith A.J."/>
            <person name="Vanacova S."/>
            <person name="Villalvazo M."/>
            <person name="Haas B.J."/>
            <person name="Pertea M."/>
            <person name="Feldblyum T.V."/>
            <person name="Utterback T.R."/>
            <person name="Shu C.L."/>
            <person name="Osoegawa K."/>
            <person name="de Jong P.J."/>
            <person name="Hrdy I."/>
            <person name="Horvathova L."/>
            <person name="Zubacova Z."/>
            <person name="Dolezal P."/>
            <person name="Malik S.B."/>
            <person name="Logsdon J.M. Jr."/>
            <person name="Henze K."/>
            <person name="Gupta A."/>
            <person name="Wang C.C."/>
            <person name="Dunne R.L."/>
            <person name="Upcroft J.A."/>
            <person name="Upcroft P."/>
            <person name="White O."/>
            <person name="Salzberg S.L."/>
            <person name="Tang P."/>
            <person name="Chiu C.-H."/>
            <person name="Lee Y.-S."/>
            <person name="Embley T.M."/>
            <person name="Coombs G.H."/>
            <person name="Mottram J.C."/>
            <person name="Tachezy J."/>
            <person name="Fraser-Liggett C.M."/>
            <person name="Johnson P.J."/>
        </authorList>
    </citation>
    <scope>NUCLEOTIDE SEQUENCE [LARGE SCALE GENOMIC DNA]</scope>
    <source>
        <strain evidence="1">G3</strain>
    </source>
</reference>
<dbReference type="InParanoid" id="A2FPB9"/>
<gene>
    <name evidence="1" type="ORF">TVAG_155960</name>
</gene>
<dbReference type="VEuPathDB" id="TrichDB:TVAG_155960"/>
<dbReference type="AlphaFoldDB" id="A2FPB9"/>
<dbReference type="EMBL" id="DS113923">
    <property type="protein sequence ID" value="EAX93232.1"/>
    <property type="molecule type" value="Genomic_DNA"/>
</dbReference>
<accession>A2FPB9</accession>